<sequence length="86" mass="9741">MAHDGMSIELSWDEALVLFEWLARTERTTGDYVGLVEDDAERVVLWDIHCELERQLAAPFSPAYEEQLARARARVRGEPPRGGLGD</sequence>
<keyword evidence="2" id="KW-1185">Reference proteome</keyword>
<comment type="caution">
    <text evidence="1">The sequence shown here is derived from an EMBL/GenBank/DDBJ whole genome shotgun (WGS) entry which is preliminary data.</text>
</comment>
<dbReference type="Proteomes" id="UP000280698">
    <property type="component" value="Unassembled WGS sequence"/>
</dbReference>
<gene>
    <name evidence="1" type="ORF">EFE23_19055</name>
</gene>
<accession>A0ABX9WEF8</accession>
<dbReference type="RefSeq" id="WP_123242300.1">
    <property type="nucleotide sequence ID" value="NZ_JAAHBY010000057.1"/>
</dbReference>
<protein>
    <submittedName>
        <fullName evidence="1">Uncharacterized protein</fullName>
    </submittedName>
</protein>
<name>A0ABX9WEF8_9ACTN</name>
<evidence type="ECO:0000313" key="2">
    <source>
        <dbReference type="Proteomes" id="UP000280698"/>
    </source>
</evidence>
<dbReference type="EMBL" id="RJLN01000057">
    <property type="protein sequence ID" value="RNL96421.1"/>
    <property type="molecule type" value="Genomic_DNA"/>
</dbReference>
<evidence type="ECO:0000313" key="1">
    <source>
        <dbReference type="EMBL" id="RNL96421.1"/>
    </source>
</evidence>
<reference evidence="1 2" key="1">
    <citation type="submission" date="2018-11" db="EMBL/GenBank/DDBJ databases">
        <title>Micromonospora sp. PPF5-17, a new actinomycetes isolated from a hot spring soil.</title>
        <authorList>
            <person name="Thawai C."/>
        </authorList>
    </citation>
    <scope>NUCLEOTIDE SEQUENCE [LARGE SCALE GENOMIC DNA]</scope>
    <source>
        <strain evidence="1 2">PPF5-17</strain>
    </source>
</reference>
<organism evidence="1 2">
    <name type="scientific">Micromonospora solifontis</name>
    <dbReference type="NCBI Taxonomy" id="2487138"/>
    <lineage>
        <taxon>Bacteria</taxon>
        <taxon>Bacillati</taxon>
        <taxon>Actinomycetota</taxon>
        <taxon>Actinomycetes</taxon>
        <taxon>Micromonosporales</taxon>
        <taxon>Micromonosporaceae</taxon>
        <taxon>Micromonospora</taxon>
    </lineage>
</organism>
<proteinExistence type="predicted"/>